<dbReference type="OrthoDB" id="550275at2759"/>
<keyword evidence="9" id="KW-1185">Reference proteome</keyword>
<dbReference type="GO" id="GO:0005634">
    <property type="term" value="C:nucleus"/>
    <property type="evidence" value="ECO:0007669"/>
    <property type="project" value="UniProtKB-SubCell"/>
</dbReference>
<keyword evidence="6" id="KW-0175">Coiled coil</keyword>
<keyword evidence="3" id="KW-0238">DNA-binding</keyword>
<feature type="coiled-coil region" evidence="6">
    <location>
        <begin position="215"/>
        <end position="242"/>
    </location>
</feature>
<keyword evidence="5" id="KW-0539">Nucleus</keyword>
<dbReference type="GO" id="GO:0003677">
    <property type="term" value="F:DNA binding"/>
    <property type="evidence" value="ECO:0007669"/>
    <property type="project" value="UniProtKB-KW"/>
</dbReference>
<dbReference type="EMBL" id="CCKQ01017587">
    <property type="protein sequence ID" value="CDW89481.1"/>
    <property type="molecule type" value="Genomic_DNA"/>
</dbReference>
<protein>
    <submittedName>
        <fullName evidence="8">Ap2 family transcription factor</fullName>
    </submittedName>
</protein>
<evidence type="ECO:0000313" key="9">
    <source>
        <dbReference type="Proteomes" id="UP000039865"/>
    </source>
</evidence>
<evidence type="ECO:0000256" key="6">
    <source>
        <dbReference type="SAM" id="Coils"/>
    </source>
</evidence>
<organism evidence="8 9">
    <name type="scientific">Stylonychia lemnae</name>
    <name type="common">Ciliate</name>
    <dbReference type="NCBI Taxonomy" id="5949"/>
    <lineage>
        <taxon>Eukaryota</taxon>
        <taxon>Sar</taxon>
        <taxon>Alveolata</taxon>
        <taxon>Ciliophora</taxon>
        <taxon>Intramacronucleata</taxon>
        <taxon>Spirotrichea</taxon>
        <taxon>Stichotrichia</taxon>
        <taxon>Sporadotrichida</taxon>
        <taxon>Oxytrichidae</taxon>
        <taxon>Stylonychinae</taxon>
        <taxon>Stylonychia</taxon>
    </lineage>
</organism>
<evidence type="ECO:0000259" key="7">
    <source>
        <dbReference type="PROSITE" id="PS51032"/>
    </source>
</evidence>
<dbReference type="SUPFAM" id="SSF54171">
    <property type="entry name" value="DNA-binding domain"/>
    <property type="match status" value="1"/>
</dbReference>
<dbReference type="SMART" id="SM00380">
    <property type="entry name" value="AP2"/>
    <property type="match status" value="1"/>
</dbReference>
<accession>A0A078B5K2</accession>
<evidence type="ECO:0000256" key="3">
    <source>
        <dbReference type="ARBA" id="ARBA00023125"/>
    </source>
</evidence>
<dbReference type="InParanoid" id="A0A078B5K2"/>
<evidence type="ECO:0000256" key="4">
    <source>
        <dbReference type="ARBA" id="ARBA00023163"/>
    </source>
</evidence>
<dbReference type="InterPro" id="IPR036955">
    <property type="entry name" value="AP2/ERF_dom_sf"/>
</dbReference>
<comment type="subcellular location">
    <subcellularLocation>
        <location evidence="1">Nucleus</location>
    </subcellularLocation>
</comment>
<reference evidence="8 9" key="1">
    <citation type="submission" date="2014-06" db="EMBL/GenBank/DDBJ databases">
        <authorList>
            <person name="Swart Estienne"/>
        </authorList>
    </citation>
    <scope>NUCLEOTIDE SEQUENCE [LARGE SCALE GENOMIC DNA]</scope>
    <source>
        <strain evidence="8 9">130c</strain>
    </source>
</reference>
<evidence type="ECO:0000256" key="5">
    <source>
        <dbReference type="ARBA" id="ARBA00023242"/>
    </source>
</evidence>
<feature type="domain" description="AP2/ERF" evidence="7">
    <location>
        <begin position="255"/>
        <end position="314"/>
    </location>
</feature>
<dbReference type="Proteomes" id="UP000039865">
    <property type="component" value="Unassembled WGS sequence"/>
</dbReference>
<dbReference type="PROSITE" id="PS51032">
    <property type="entry name" value="AP2_ERF"/>
    <property type="match status" value="1"/>
</dbReference>
<evidence type="ECO:0000256" key="2">
    <source>
        <dbReference type="ARBA" id="ARBA00023015"/>
    </source>
</evidence>
<evidence type="ECO:0000313" key="8">
    <source>
        <dbReference type="EMBL" id="CDW89481.1"/>
    </source>
</evidence>
<gene>
    <name evidence="8" type="primary">Contig5789.g6198</name>
    <name evidence="8" type="ORF">STYLEM_18614</name>
</gene>
<evidence type="ECO:0000256" key="1">
    <source>
        <dbReference type="ARBA" id="ARBA00004123"/>
    </source>
</evidence>
<dbReference type="Gene3D" id="3.30.730.10">
    <property type="entry name" value="AP2/ERF domain"/>
    <property type="match status" value="1"/>
</dbReference>
<keyword evidence="4" id="KW-0804">Transcription</keyword>
<dbReference type="InterPro" id="IPR001471">
    <property type="entry name" value="AP2/ERF_dom"/>
</dbReference>
<dbReference type="AlphaFoldDB" id="A0A078B5K2"/>
<dbReference type="InterPro" id="IPR016177">
    <property type="entry name" value="DNA-bd_dom_sf"/>
</dbReference>
<proteinExistence type="predicted"/>
<name>A0A078B5K2_STYLE</name>
<dbReference type="GO" id="GO:0003700">
    <property type="term" value="F:DNA-binding transcription factor activity"/>
    <property type="evidence" value="ECO:0007669"/>
    <property type="project" value="InterPro"/>
</dbReference>
<keyword evidence="2" id="KW-0805">Transcription regulation</keyword>
<sequence>MTQIQQFPNIAQIATTSQQNNSIGTNLLDSKFYMSQNPAYMNNFDLSHFSQKYAQCIKNEQDIFLGPDKAENKLYNNQFMSNNDPVSHQQIANNIPKINSAFLENQDLQELDDRFNNQISESHLAVTENLNKLNQELDSSKAKKKKLNLPKNPYNQNNLQYLQEEDNQYRKRKIPINSSLYEEQNIQMFKDGHKSDSLNHWRSQIKSSIQGETQNESFKERRRELIQTLKETKDNKQSLIAAKPKRNHTNVNQQGFRGSIYRGVSKNKNKWQMMIMGNFKKMYVGAIDQERDAALLYDKVAILTHGLKAKTNFSYQKEEIVQFLTSEDVFSEQPTIGLMSENEHQ</sequence>